<dbReference type="InterPro" id="IPR046169">
    <property type="entry name" value="DUF6171"/>
</dbReference>
<comment type="caution">
    <text evidence="1">The sequence shown here is derived from an EMBL/GenBank/DDBJ whole genome shotgun (WGS) entry which is preliminary data.</text>
</comment>
<reference evidence="2" key="1">
    <citation type="journal article" date="2019" name="Int. J. Syst. Evol. Microbiol.">
        <title>The Global Catalogue of Microorganisms (GCM) 10K type strain sequencing project: providing services to taxonomists for standard genome sequencing and annotation.</title>
        <authorList>
            <consortium name="The Broad Institute Genomics Platform"/>
            <consortium name="The Broad Institute Genome Sequencing Center for Infectious Disease"/>
            <person name="Wu L."/>
            <person name="Ma J."/>
        </authorList>
    </citation>
    <scope>NUCLEOTIDE SEQUENCE [LARGE SCALE GENOMIC DNA]</scope>
    <source>
        <strain evidence="2">CCM 8951</strain>
    </source>
</reference>
<keyword evidence="2" id="KW-1185">Reference proteome</keyword>
<dbReference type="RefSeq" id="WP_225417291.1">
    <property type="nucleotide sequence ID" value="NZ_JBHTOF010000025.1"/>
</dbReference>
<proteinExistence type="predicted"/>
<accession>A0ABW4DKJ4</accession>
<evidence type="ECO:0000313" key="2">
    <source>
        <dbReference type="Proteomes" id="UP001597244"/>
    </source>
</evidence>
<protein>
    <submittedName>
        <fullName evidence="1">DUF6171 family protein</fullName>
    </submittedName>
</protein>
<name>A0ABW4DKJ4_9LACO</name>
<dbReference type="Pfam" id="PF19668">
    <property type="entry name" value="DUF6171"/>
    <property type="match status" value="1"/>
</dbReference>
<sequence>MANTDCVRCELLESLDRLDTEQLIDEQLKLEIGNLVPDEIRDARLKICASCPFFQNGMCLKCGCYTRFRTSLKNKTCPIKKWN</sequence>
<dbReference type="EMBL" id="JBHTOF010000025">
    <property type="protein sequence ID" value="MFD1465144.1"/>
    <property type="molecule type" value="Genomic_DNA"/>
</dbReference>
<organism evidence="1 2">
    <name type="scientific">Lapidilactobacillus mulanensis</name>
    <dbReference type="NCBI Taxonomy" id="2485999"/>
    <lineage>
        <taxon>Bacteria</taxon>
        <taxon>Bacillati</taxon>
        <taxon>Bacillota</taxon>
        <taxon>Bacilli</taxon>
        <taxon>Lactobacillales</taxon>
        <taxon>Lactobacillaceae</taxon>
        <taxon>Lapidilactobacillus</taxon>
    </lineage>
</organism>
<evidence type="ECO:0000313" key="1">
    <source>
        <dbReference type="EMBL" id="MFD1465144.1"/>
    </source>
</evidence>
<gene>
    <name evidence="1" type="ORF">ACFQ4L_03440</name>
</gene>
<dbReference type="Proteomes" id="UP001597244">
    <property type="component" value="Unassembled WGS sequence"/>
</dbReference>